<evidence type="ECO:0000256" key="6">
    <source>
        <dbReference type="ARBA" id="ARBA00022801"/>
    </source>
</evidence>
<evidence type="ECO:0000256" key="4">
    <source>
        <dbReference type="ARBA" id="ARBA00022722"/>
    </source>
</evidence>
<dbReference type="EMBL" id="JAUESC010000002">
    <property type="protein sequence ID" value="KAK0605530.1"/>
    <property type="molecule type" value="Genomic_DNA"/>
</dbReference>
<dbReference type="InterPro" id="IPR000477">
    <property type="entry name" value="RT_dom"/>
</dbReference>
<gene>
    <name evidence="9" type="ORF">LWI29_027829</name>
</gene>
<protein>
    <recommendedName>
        <fullName evidence="8">Reverse transcriptase domain-containing protein</fullName>
    </recommendedName>
</protein>
<evidence type="ECO:0000256" key="1">
    <source>
        <dbReference type="ARBA" id="ARBA00022670"/>
    </source>
</evidence>
<dbReference type="InterPro" id="IPR043502">
    <property type="entry name" value="DNA/RNA_pol_sf"/>
</dbReference>
<keyword evidence="1" id="KW-0645">Protease</keyword>
<dbReference type="InterPro" id="IPR043128">
    <property type="entry name" value="Rev_trsase/Diguanyl_cyclase"/>
</dbReference>
<dbReference type="GO" id="GO:0003964">
    <property type="term" value="F:RNA-directed DNA polymerase activity"/>
    <property type="evidence" value="ECO:0007669"/>
    <property type="project" value="UniProtKB-KW"/>
</dbReference>
<keyword evidence="5" id="KW-0255">Endonuclease</keyword>
<name>A0AA39W772_ACESA</name>
<comment type="caution">
    <text evidence="9">The sequence shown here is derived from an EMBL/GenBank/DDBJ whole genome shotgun (WGS) entry which is preliminary data.</text>
</comment>
<dbReference type="Gene3D" id="3.10.10.10">
    <property type="entry name" value="HIV Type 1 Reverse Transcriptase, subunit A, domain 1"/>
    <property type="match status" value="1"/>
</dbReference>
<evidence type="ECO:0000256" key="2">
    <source>
        <dbReference type="ARBA" id="ARBA00022679"/>
    </source>
</evidence>
<dbReference type="GO" id="GO:0006508">
    <property type="term" value="P:proteolysis"/>
    <property type="evidence" value="ECO:0007669"/>
    <property type="project" value="UniProtKB-KW"/>
</dbReference>
<dbReference type="GO" id="GO:0004519">
    <property type="term" value="F:endonuclease activity"/>
    <property type="evidence" value="ECO:0007669"/>
    <property type="project" value="UniProtKB-KW"/>
</dbReference>
<evidence type="ECO:0000259" key="8">
    <source>
        <dbReference type="PROSITE" id="PS50878"/>
    </source>
</evidence>
<evidence type="ECO:0000256" key="3">
    <source>
        <dbReference type="ARBA" id="ARBA00022695"/>
    </source>
</evidence>
<keyword evidence="2" id="KW-0808">Transferase</keyword>
<evidence type="ECO:0000256" key="7">
    <source>
        <dbReference type="ARBA" id="ARBA00022918"/>
    </source>
</evidence>
<dbReference type="FunFam" id="3.10.10.10:FF:000007">
    <property type="entry name" value="Retrovirus-related Pol polyprotein from transposon 17.6-like Protein"/>
    <property type="match status" value="1"/>
</dbReference>
<keyword evidence="3" id="KW-0548">Nucleotidyltransferase</keyword>
<keyword evidence="10" id="KW-1185">Reference proteome</keyword>
<dbReference type="GO" id="GO:0008233">
    <property type="term" value="F:peptidase activity"/>
    <property type="evidence" value="ECO:0007669"/>
    <property type="project" value="UniProtKB-KW"/>
</dbReference>
<reference evidence="9" key="1">
    <citation type="journal article" date="2022" name="Plant J.">
        <title>Strategies of tolerance reflected in two North American maple genomes.</title>
        <authorList>
            <person name="McEvoy S.L."/>
            <person name="Sezen U.U."/>
            <person name="Trouern-Trend A."/>
            <person name="McMahon S.M."/>
            <person name="Schaberg P.G."/>
            <person name="Yang J."/>
            <person name="Wegrzyn J.L."/>
            <person name="Swenson N.G."/>
        </authorList>
    </citation>
    <scope>NUCLEOTIDE SEQUENCE</scope>
    <source>
        <strain evidence="9">NS2018</strain>
    </source>
</reference>
<sequence length="292" mass="34309">MVEFEDLFHEPQTLPPNCSHDHHIPILLNSKSINVRSYRYPFVQKYEIERIVKEMLSNGIIRANNSPFASPILLVKKKDGNWRFYLNCRVLNKITIKDKFPILIIDELHEAEVFFKLDLRVGYHQIRMAEEDIHKTAFRTHQGHYEFKVMPFGLTNGPSTFQSLMNDIFQPFLRKMVLVFFDDILIYSKSLKKHEEYLRLALSIIRQHQLFIKKSKCEFGQMELEYLGHIISGKGVSADPKKVQGMLDWPKQTNLKALRGFIGLVRYYRKFVKGYGLISKPLTELLNKNGFK</sequence>
<dbReference type="Gene3D" id="3.30.70.270">
    <property type="match status" value="2"/>
</dbReference>
<evidence type="ECO:0000313" key="9">
    <source>
        <dbReference type="EMBL" id="KAK0605530.1"/>
    </source>
</evidence>
<keyword evidence="6" id="KW-0378">Hydrolase</keyword>
<dbReference type="PROSITE" id="PS50878">
    <property type="entry name" value="RT_POL"/>
    <property type="match status" value="1"/>
</dbReference>
<reference evidence="9" key="2">
    <citation type="submission" date="2023-06" db="EMBL/GenBank/DDBJ databases">
        <authorList>
            <person name="Swenson N.G."/>
            <person name="Wegrzyn J.L."/>
            <person name="Mcevoy S.L."/>
        </authorList>
    </citation>
    <scope>NUCLEOTIDE SEQUENCE</scope>
    <source>
        <strain evidence="9">NS2018</strain>
        <tissue evidence="9">Leaf</tissue>
    </source>
</reference>
<dbReference type="SUPFAM" id="SSF56672">
    <property type="entry name" value="DNA/RNA polymerases"/>
    <property type="match status" value="1"/>
</dbReference>
<dbReference type="PANTHER" id="PTHR24559:SF450">
    <property type="entry name" value="RNA-DIRECTED DNA POLYMERASE HOMOLOG"/>
    <property type="match status" value="1"/>
</dbReference>
<dbReference type="Pfam" id="PF00078">
    <property type="entry name" value="RVT_1"/>
    <property type="match status" value="1"/>
</dbReference>
<dbReference type="AlphaFoldDB" id="A0AA39W772"/>
<dbReference type="PANTHER" id="PTHR24559">
    <property type="entry name" value="TRANSPOSON TY3-I GAG-POL POLYPROTEIN"/>
    <property type="match status" value="1"/>
</dbReference>
<organism evidence="9 10">
    <name type="scientific">Acer saccharum</name>
    <name type="common">Sugar maple</name>
    <dbReference type="NCBI Taxonomy" id="4024"/>
    <lineage>
        <taxon>Eukaryota</taxon>
        <taxon>Viridiplantae</taxon>
        <taxon>Streptophyta</taxon>
        <taxon>Embryophyta</taxon>
        <taxon>Tracheophyta</taxon>
        <taxon>Spermatophyta</taxon>
        <taxon>Magnoliopsida</taxon>
        <taxon>eudicotyledons</taxon>
        <taxon>Gunneridae</taxon>
        <taxon>Pentapetalae</taxon>
        <taxon>rosids</taxon>
        <taxon>malvids</taxon>
        <taxon>Sapindales</taxon>
        <taxon>Sapindaceae</taxon>
        <taxon>Hippocastanoideae</taxon>
        <taxon>Acereae</taxon>
        <taxon>Acer</taxon>
    </lineage>
</organism>
<dbReference type="InterPro" id="IPR053134">
    <property type="entry name" value="RNA-dir_DNA_polymerase"/>
</dbReference>
<proteinExistence type="predicted"/>
<accession>A0AA39W772</accession>
<keyword evidence="4" id="KW-0540">Nuclease</keyword>
<dbReference type="Proteomes" id="UP001168877">
    <property type="component" value="Unassembled WGS sequence"/>
</dbReference>
<dbReference type="CDD" id="cd01647">
    <property type="entry name" value="RT_LTR"/>
    <property type="match status" value="1"/>
</dbReference>
<keyword evidence="7" id="KW-0695">RNA-directed DNA polymerase</keyword>
<feature type="domain" description="Reverse transcriptase" evidence="8">
    <location>
        <begin position="56"/>
        <end position="231"/>
    </location>
</feature>
<evidence type="ECO:0000256" key="5">
    <source>
        <dbReference type="ARBA" id="ARBA00022759"/>
    </source>
</evidence>
<evidence type="ECO:0000313" key="10">
    <source>
        <dbReference type="Proteomes" id="UP001168877"/>
    </source>
</evidence>